<evidence type="ECO:0000259" key="1">
    <source>
        <dbReference type="Pfam" id="PF02426"/>
    </source>
</evidence>
<reference evidence="2 3" key="1">
    <citation type="submission" date="2021-10" db="EMBL/GenBank/DDBJ databases">
        <title>Streptomyces gossypii sp. nov., isolated from soil collected from cotton field.</title>
        <authorList>
            <person name="Ge X."/>
            <person name="Chen X."/>
            <person name="Liu W."/>
        </authorList>
    </citation>
    <scope>NUCLEOTIDE SEQUENCE [LARGE SCALE GENOMIC DNA]</scope>
    <source>
        <strain evidence="2 3">N2-109</strain>
    </source>
</reference>
<gene>
    <name evidence="2" type="ORF">LHJ74_13895</name>
</gene>
<name>A0ABT2JU28_9ACTN</name>
<dbReference type="InterPro" id="IPR011008">
    <property type="entry name" value="Dimeric_a/b-barrel"/>
</dbReference>
<dbReference type="Pfam" id="PF02426">
    <property type="entry name" value="MIase"/>
    <property type="match status" value="1"/>
</dbReference>
<dbReference type="RefSeq" id="WP_260218317.1">
    <property type="nucleotide sequence ID" value="NZ_JAJAGO010000006.1"/>
</dbReference>
<dbReference type="Gene3D" id="3.30.70.1060">
    <property type="entry name" value="Dimeric alpha+beta barrel"/>
    <property type="match status" value="1"/>
</dbReference>
<proteinExistence type="predicted"/>
<evidence type="ECO:0000313" key="3">
    <source>
        <dbReference type="Proteomes" id="UP001156389"/>
    </source>
</evidence>
<evidence type="ECO:0000313" key="2">
    <source>
        <dbReference type="EMBL" id="MCT2590989.1"/>
    </source>
</evidence>
<dbReference type="Proteomes" id="UP001156389">
    <property type="component" value="Unassembled WGS sequence"/>
</dbReference>
<accession>A0ABT2JU28</accession>
<dbReference type="SUPFAM" id="SSF54909">
    <property type="entry name" value="Dimeric alpha+beta barrel"/>
    <property type="match status" value="1"/>
</dbReference>
<comment type="caution">
    <text evidence="2">The sequence shown here is derived from an EMBL/GenBank/DDBJ whole genome shotgun (WGS) entry which is preliminary data.</text>
</comment>
<protein>
    <recommendedName>
        <fullName evidence="1">Muconolactone isomerase domain-containing protein</fullName>
    </recommendedName>
</protein>
<keyword evidence="3" id="KW-1185">Reference proteome</keyword>
<dbReference type="EMBL" id="JAJAGO010000006">
    <property type="protein sequence ID" value="MCT2590989.1"/>
    <property type="molecule type" value="Genomic_DNA"/>
</dbReference>
<organism evidence="2 3">
    <name type="scientific">Streptomyces gossypii</name>
    <dbReference type="NCBI Taxonomy" id="2883101"/>
    <lineage>
        <taxon>Bacteria</taxon>
        <taxon>Bacillati</taxon>
        <taxon>Actinomycetota</taxon>
        <taxon>Actinomycetes</taxon>
        <taxon>Kitasatosporales</taxon>
        <taxon>Streptomycetaceae</taxon>
        <taxon>Streptomyces</taxon>
    </lineage>
</organism>
<sequence length="102" mass="11309">MALFAVIAKRAPVGIGIDEFQQKLSEGFQYTKELADKGMIKHRWILVGASAGLNIYEVESHEELMSVLYRSPAGLHLEYEVYPLIAPPDYDPTARTAASPTD</sequence>
<feature type="domain" description="Muconolactone isomerase" evidence="1">
    <location>
        <begin position="12"/>
        <end position="86"/>
    </location>
</feature>
<dbReference type="InterPro" id="IPR026029">
    <property type="entry name" value="MLI_dom"/>
</dbReference>